<sequence length="50" mass="5875">MWLMFTTVIGFTVLLLFGMLIMIHFLKKAMFSEDSVNIDERPEKTYTLDS</sequence>
<evidence type="ECO:0000313" key="2">
    <source>
        <dbReference type="EMBL" id="EMR05470.1"/>
    </source>
</evidence>
<evidence type="ECO:0000256" key="1">
    <source>
        <dbReference type="SAM" id="Phobius"/>
    </source>
</evidence>
<dbReference type="STRING" id="1235279.C772_02578"/>
<organism evidence="2 3">
    <name type="scientific">Bhargavaea cecembensis DSE10</name>
    <dbReference type="NCBI Taxonomy" id="1235279"/>
    <lineage>
        <taxon>Bacteria</taxon>
        <taxon>Bacillati</taxon>
        <taxon>Bacillota</taxon>
        <taxon>Bacilli</taxon>
        <taxon>Bacillales</taxon>
        <taxon>Caryophanaceae</taxon>
        <taxon>Bhargavaea</taxon>
    </lineage>
</organism>
<keyword evidence="1" id="KW-0812">Transmembrane</keyword>
<keyword evidence="1" id="KW-1133">Transmembrane helix</keyword>
<comment type="caution">
    <text evidence="2">The sequence shown here is derived from an EMBL/GenBank/DDBJ whole genome shotgun (WGS) entry which is preliminary data.</text>
</comment>
<keyword evidence="3" id="KW-1185">Reference proteome</keyword>
<proteinExistence type="predicted"/>
<evidence type="ECO:0000313" key="3">
    <source>
        <dbReference type="Proteomes" id="UP000011919"/>
    </source>
</evidence>
<gene>
    <name evidence="2" type="ORF">C772_02578</name>
</gene>
<keyword evidence="1" id="KW-0472">Membrane</keyword>
<accession>M7NUY2</accession>
<dbReference type="RefSeq" id="WP_008300550.1">
    <property type="nucleotide sequence ID" value="NZ_AOFT01000015.1"/>
</dbReference>
<reference evidence="2 3" key="1">
    <citation type="journal article" date="2013" name="Genome Announc.">
        <title>Draft Genome Sequence of Bhargavaea cecembensis Strain DSE10T, Isolated from a Deep-Sea Sediment Sample Collected at a Depth of 5,904 m from the Chagos-Laccadive Ridge System in the Indian Ocean.</title>
        <authorList>
            <person name="Shivaji S."/>
            <person name="Ara S."/>
            <person name="Begum Z."/>
            <person name="Ruth M."/>
            <person name="Singh A."/>
            <person name="Kumar Pinnaka A."/>
        </authorList>
    </citation>
    <scope>NUCLEOTIDE SEQUENCE [LARGE SCALE GENOMIC DNA]</scope>
    <source>
        <strain evidence="2 3">DSE10</strain>
    </source>
</reference>
<feature type="transmembrane region" description="Helical" evidence="1">
    <location>
        <begin position="6"/>
        <end position="26"/>
    </location>
</feature>
<dbReference type="Proteomes" id="UP000011919">
    <property type="component" value="Unassembled WGS sequence"/>
</dbReference>
<protein>
    <submittedName>
        <fullName evidence="2">Uncharacterized protein</fullName>
    </submittedName>
</protein>
<dbReference type="AlphaFoldDB" id="M7NUY2"/>
<dbReference type="EMBL" id="AOFT01000015">
    <property type="protein sequence ID" value="EMR05470.1"/>
    <property type="molecule type" value="Genomic_DNA"/>
</dbReference>
<name>M7NUY2_9BACL</name>